<dbReference type="InterPro" id="IPR000821">
    <property type="entry name" value="Ala_racemase"/>
</dbReference>
<dbReference type="GO" id="GO:0030170">
    <property type="term" value="F:pyridoxal phosphate binding"/>
    <property type="evidence" value="ECO:0007669"/>
    <property type="project" value="TreeGrafter"/>
</dbReference>
<evidence type="ECO:0000256" key="5">
    <source>
        <dbReference type="PIRSR" id="PIRSR600821-52"/>
    </source>
</evidence>
<dbReference type="InterPro" id="IPR011079">
    <property type="entry name" value="Ala_racemase_C"/>
</dbReference>
<keyword evidence="3 7" id="KW-0413">Isomerase</keyword>
<keyword evidence="2 4" id="KW-0663">Pyridoxal phosphate</keyword>
<feature type="modified residue" description="N6-(pyridoxal phosphate)lysine" evidence="4">
    <location>
        <position position="40"/>
    </location>
</feature>
<dbReference type="PRINTS" id="PR00992">
    <property type="entry name" value="ALARACEMASE"/>
</dbReference>
<feature type="binding site" evidence="5">
    <location>
        <position position="133"/>
    </location>
    <ligand>
        <name>substrate</name>
    </ligand>
</feature>
<dbReference type="GO" id="GO:0008784">
    <property type="term" value="F:alanine racemase activity"/>
    <property type="evidence" value="ECO:0007669"/>
    <property type="project" value="UniProtKB-EC"/>
</dbReference>
<dbReference type="InterPro" id="IPR009006">
    <property type="entry name" value="Ala_racemase/Decarboxylase_C"/>
</dbReference>
<evidence type="ECO:0000313" key="7">
    <source>
        <dbReference type="EMBL" id="XDJ42767.1"/>
    </source>
</evidence>
<accession>A0AB39CL28</accession>
<dbReference type="RefSeq" id="WP_368643801.1">
    <property type="nucleotide sequence ID" value="NZ_CP158252.1"/>
</dbReference>
<dbReference type="Gene3D" id="2.40.37.10">
    <property type="entry name" value="Lyase, Ornithine Decarboxylase, Chain A, domain 1"/>
    <property type="match status" value="1"/>
</dbReference>
<dbReference type="GO" id="GO:0030632">
    <property type="term" value="P:D-alanine biosynthetic process"/>
    <property type="evidence" value="ECO:0007669"/>
    <property type="project" value="TreeGrafter"/>
</dbReference>
<evidence type="ECO:0000259" key="6">
    <source>
        <dbReference type="SMART" id="SM01005"/>
    </source>
</evidence>
<dbReference type="SMART" id="SM01005">
    <property type="entry name" value="Ala_racemase_C"/>
    <property type="match status" value="1"/>
</dbReference>
<sequence length="375" mass="39541">MTMAARADSPLMEIDLDRLAGNWQTVRDRYTGAALGAVVKCNAYGLGLEQVVVTLSSQGCRQYWALGYDEACRVRALAPAAEVFVLNGLRGASARDCRAQRLIPVLNDLDEIAQARRAGALTVAIALDTGLGRLGLRPEAVARLAKQGLAPLRVRAWITQPASFSAPEGPDRQNLHDRFLDLIAPLPRAARSLAISASVFACPEHHLDMARVGSALYGVDTSPSQVLPLLPVASVRAPVLQVADLPAGAGIGYDQQFRCPGPMRVATLGIGYAHGLPYALMSRGAVYFGPHRAPVVGGVSMGLISVDVTGLPAGLAAPGQWAEIFGEHQRLEALATLAGLPANALLIATATGCGRRYRAARPDQPLASRLSESLP</sequence>
<dbReference type="SUPFAM" id="SSF51419">
    <property type="entry name" value="PLP-binding barrel"/>
    <property type="match status" value="1"/>
</dbReference>
<dbReference type="PANTHER" id="PTHR30511">
    <property type="entry name" value="ALANINE RACEMASE"/>
    <property type="match status" value="1"/>
</dbReference>
<dbReference type="InterPro" id="IPR029066">
    <property type="entry name" value="PLP-binding_barrel"/>
</dbReference>
<dbReference type="GO" id="GO:0005829">
    <property type="term" value="C:cytosol"/>
    <property type="evidence" value="ECO:0007669"/>
    <property type="project" value="TreeGrafter"/>
</dbReference>
<dbReference type="Pfam" id="PF01168">
    <property type="entry name" value="Ala_racemase_N"/>
    <property type="match status" value="1"/>
</dbReference>
<comment type="cofactor">
    <cofactor evidence="1 4">
        <name>pyridoxal 5'-phosphate</name>
        <dbReference type="ChEBI" id="CHEBI:597326"/>
    </cofactor>
</comment>
<protein>
    <submittedName>
        <fullName evidence="7">Alanine racemase</fullName>
        <ecNumber evidence="7">5.1.1.1</ecNumber>
    </submittedName>
</protein>
<evidence type="ECO:0000256" key="4">
    <source>
        <dbReference type="PIRSR" id="PIRSR600821-50"/>
    </source>
</evidence>
<dbReference type="EC" id="5.1.1.1" evidence="7"/>
<proteinExistence type="predicted"/>
<dbReference type="InterPro" id="IPR001608">
    <property type="entry name" value="Ala_racemase_N"/>
</dbReference>
<feature type="binding site" evidence="5">
    <location>
        <position position="301"/>
    </location>
    <ligand>
        <name>substrate</name>
    </ligand>
</feature>
<dbReference type="EMBL" id="CP158252">
    <property type="protein sequence ID" value="XDJ42767.1"/>
    <property type="molecule type" value="Genomic_DNA"/>
</dbReference>
<dbReference type="Gene3D" id="3.20.20.10">
    <property type="entry name" value="Alanine racemase"/>
    <property type="match status" value="1"/>
</dbReference>
<organism evidence="7">
    <name type="scientific">Castellaniella ginsengisoli</name>
    <dbReference type="NCBI Taxonomy" id="546114"/>
    <lineage>
        <taxon>Bacteria</taxon>
        <taxon>Pseudomonadati</taxon>
        <taxon>Pseudomonadota</taxon>
        <taxon>Betaproteobacteria</taxon>
        <taxon>Burkholderiales</taxon>
        <taxon>Alcaligenaceae</taxon>
        <taxon>Castellaniella</taxon>
    </lineage>
</organism>
<reference evidence="7" key="1">
    <citation type="submission" date="2024-05" db="EMBL/GenBank/DDBJ databases">
        <authorList>
            <person name="Luo Y.-C."/>
            <person name="Nicholds J."/>
            <person name="Mortimer T."/>
            <person name="Maboni G."/>
        </authorList>
    </citation>
    <scope>NUCLEOTIDE SEQUENCE</scope>
    <source>
        <strain evidence="7">153920</strain>
    </source>
</reference>
<dbReference type="SUPFAM" id="SSF50621">
    <property type="entry name" value="Alanine racemase C-terminal domain-like"/>
    <property type="match status" value="1"/>
</dbReference>
<dbReference type="Pfam" id="PF00842">
    <property type="entry name" value="Ala_racemase_C"/>
    <property type="match status" value="1"/>
</dbReference>
<evidence type="ECO:0000256" key="3">
    <source>
        <dbReference type="ARBA" id="ARBA00023235"/>
    </source>
</evidence>
<dbReference type="PANTHER" id="PTHR30511:SF0">
    <property type="entry name" value="ALANINE RACEMASE, CATABOLIC-RELATED"/>
    <property type="match status" value="1"/>
</dbReference>
<evidence type="ECO:0000256" key="1">
    <source>
        <dbReference type="ARBA" id="ARBA00001933"/>
    </source>
</evidence>
<name>A0AB39CL28_9BURK</name>
<evidence type="ECO:0000256" key="2">
    <source>
        <dbReference type="ARBA" id="ARBA00022898"/>
    </source>
</evidence>
<feature type="domain" description="Alanine racemase C-terminal" evidence="6">
    <location>
        <begin position="232"/>
        <end position="358"/>
    </location>
</feature>
<dbReference type="AlphaFoldDB" id="A0AB39CL28"/>
<gene>
    <name evidence="7" type="ORF">ABRY99_04110</name>
</gene>